<organism evidence="1 2">
    <name type="scientific">Anaeromonas frigoriresistens</name>
    <dbReference type="NCBI Taxonomy" id="2683708"/>
    <lineage>
        <taxon>Bacteria</taxon>
        <taxon>Bacillati</taxon>
        <taxon>Bacillota</taxon>
        <taxon>Tissierellia</taxon>
        <taxon>Tissierellales</taxon>
        <taxon>Thermohalobacteraceae</taxon>
        <taxon>Anaeromonas</taxon>
    </lineage>
</organism>
<dbReference type="RefSeq" id="WP_203367743.1">
    <property type="nucleotide sequence ID" value="NZ_WSFT01000053.1"/>
</dbReference>
<dbReference type="Proteomes" id="UP000724672">
    <property type="component" value="Unassembled WGS sequence"/>
</dbReference>
<dbReference type="EMBL" id="WSFT01000053">
    <property type="protein sequence ID" value="MBS4539830.1"/>
    <property type="molecule type" value="Genomic_DNA"/>
</dbReference>
<evidence type="ECO:0000313" key="1">
    <source>
        <dbReference type="EMBL" id="MBS4539830.1"/>
    </source>
</evidence>
<gene>
    <name evidence="1" type="ORF">GOQ27_15250</name>
</gene>
<reference evidence="1" key="1">
    <citation type="submission" date="2019-12" db="EMBL/GenBank/DDBJ databases">
        <title>Clostridiaceae gen. nov. sp. nov., isolated from sediment in Xinjiang, China.</title>
        <authorList>
            <person name="Zhang R."/>
        </authorList>
    </citation>
    <scope>NUCLEOTIDE SEQUENCE</scope>
    <source>
        <strain evidence="1">D2Q-11</strain>
    </source>
</reference>
<sequence length="86" mass="10494">MKVINKRVDMIAIFYKNGNIRPYKFKFYEGDNEVKITVDTLQFSDKIKRVGEVVLTYRCQSTIHNILRIYELHYIPQKLEWYLYKI</sequence>
<proteinExistence type="predicted"/>
<dbReference type="AlphaFoldDB" id="A0A942UYB2"/>
<accession>A0A942UYB2</accession>
<name>A0A942UYB2_9FIRM</name>
<evidence type="ECO:0000313" key="2">
    <source>
        <dbReference type="Proteomes" id="UP000724672"/>
    </source>
</evidence>
<comment type="caution">
    <text evidence="1">The sequence shown here is derived from an EMBL/GenBank/DDBJ whole genome shotgun (WGS) entry which is preliminary data.</text>
</comment>
<keyword evidence="2" id="KW-1185">Reference proteome</keyword>
<protein>
    <submittedName>
        <fullName evidence="1">Uncharacterized protein</fullName>
    </submittedName>
</protein>